<evidence type="ECO:0000313" key="11">
    <source>
        <dbReference type="Proteomes" id="UP000274131"/>
    </source>
</evidence>
<protein>
    <recommendedName>
        <fullName evidence="1">E2 ubiquitin-conjugating enzyme</fullName>
        <ecNumber evidence="1">2.3.2.23</ecNumber>
    </recommendedName>
</protein>
<organism evidence="12">
    <name type="scientific">Enterobius vermicularis</name>
    <name type="common">Human pinworm</name>
    <dbReference type="NCBI Taxonomy" id="51028"/>
    <lineage>
        <taxon>Eukaryota</taxon>
        <taxon>Metazoa</taxon>
        <taxon>Ecdysozoa</taxon>
        <taxon>Nematoda</taxon>
        <taxon>Chromadorea</taxon>
        <taxon>Rhabditida</taxon>
        <taxon>Spirurina</taxon>
        <taxon>Oxyuridomorpha</taxon>
        <taxon>Oxyuroidea</taxon>
        <taxon>Oxyuridae</taxon>
        <taxon>Enterobius</taxon>
    </lineage>
</organism>
<dbReference type="PANTHER" id="PTHR24068">
    <property type="entry name" value="UBIQUITIN-CONJUGATING ENZYME E2"/>
    <property type="match status" value="1"/>
</dbReference>
<dbReference type="EC" id="2.3.2.23" evidence="1"/>
<evidence type="ECO:0000259" key="8">
    <source>
        <dbReference type="PROSITE" id="PS50030"/>
    </source>
</evidence>
<dbReference type="Proteomes" id="UP000274131">
    <property type="component" value="Unassembled WGS sequence"/>
</dbReference>
<evidence type="ECO:0000256" key="1">
    <source>
        <dbReference type="ARBA" id="ARBA00012486"/>
    </source>
</evidence>
<dbReference type="SUPFAM" id="SSF54495">
    <property type="entry name" value="UBC-like"/>
    <property type="match status" value="1"/>
</dbReference>
<dbReference type="CDD" id="cd23800">
    <property type="entry name" value="UBCc_UBE2K"/>
    <property type="match status" value="1"/>
</dbReference>
<dbReference type="SMART" id="SM00212">
    <property type="entry name" value="UBCc"/>
    <property type="match status" value="1"/>
</dbReference>
<dbReference type="PROSITE" id="PS00183">
    <property type="entry name" value="UBC_1"/>
    <property type="match status" value="1"/>
</dbReference>
<evidence type="ECO:0000313" key="12">
    <source>
        <dbReference type="WBParaSite" id="EVEC_0000956901-mRNA-1"/>
    </source>
</evidence>
<dbReference type="GO" id="GO:0061631">
    <property type="term" value="F:ubiquitin conjugating enzyme activity"/>
    <property type="evidence" value="ECO:0007669"/>
    <property type="project" value="UniProtKB-EC"/>
</dbReference>
<evidence type="ECO:0000256" key="4">
    <source>
        <dbReference type="ARBA" id="ARBA00022786"/>
    </source>
</evidence>
<dbReference type="InterPro" id="IPR000608">
    <property type="entry name" value="UBC"/>
</dbReference>
<keyword evidence="3 7" id="KW-0547">Nucleotide-binding</keyword>
<gene>
    <name evidence="10" type="ORF">EVEC_LOCUS8979</name>
</gene>
<evidence type="ECO:0000256" key="5">
    <source>
        <dbReference type="ARBA" id="ARBA00022840"/>
    </source>
</evidence>
<keyword evidence="11" id="KW-1185">Reference proteome</keyword>
<reference evidence="12" key="1">
    <citation type="submission" date="2017-02" db="UniProtKB">
        <authorList>
            <consortium name="WormBaseParasite"/>
        </authorList>
    </citation>
    <scope>IDENTIFICATION</scope>
</reference>
<accession>A0A0N4VFP3</accession>
<dbReference type="WBParaSite" id="EVEC_0000956901-mRNA-1">
    <property type="protein sequence ID" value="EVEC_0000956901-mRNA-1"/>
    <property type="gene ID" value="EVEC_0000956901"/>
</dbReference>
<dbReference type="EMBL" id="UXUI01009733">
    <property type="protein sequence ID" value="VDD94228.1"/>
    <property type="molecule type" value="Genomic_DNA"/>
</dbReference>
<name>A0A0N4VFP3_ENTVE</name>
<feature type="active site" description="Glycyl thioester intermediate" evidence="6">
    <location>
        <position position="92"/>
    </location>
</feature>
<dbReference type="PROSITE" id="PS50030">
    <property type="entry name" value="UBA"/>
    <property type="match status" value="1"/>
</dbReference>
<evidence type="ECO:0000256" key="6">
    <source>
        <dbReference type="PROSITE-ProRule" id="PRU10133"/>
    </source>
</evidence>
<dbReference type="InterPro" id="IPR023313">
    <property type="entry name" value="UBQ-conjugating_AS"/>
</dbReference>
<dbReference type="FunFam" id="3.10.110.10:FF:000037">
    <property type="entry name" value="ubiquitin-conjugating enzyme E2 27"/>
    <property type="match status" value="1"/>
</dbReference>
<dbReference type="Gene3D" id="3.10.110.10">
    <property type="entry name" value="Ubiquitin Conjugating Enzyme"/>
    <property type="match status" value="1"/>
</dbReference>
<feature type="domain" description="UBC core" evidence="9">
    <location>
        <begin position="4"/>
        <end position="154"/>
    </location>
</feature>
<dbReference type="AlphaFoldDB" id="A0A0N4VFP3"/>
<reference evidence="10 11" key="2">
    <citation type="submission" date="2018-10" db="EMBL/GenBank/DDBJ databases">
        <authorList>
            <consortium name="Pathogen Informatics"/>
        </authorList>
    </citation>
    <scope>NUCLEOTIDE SEQUENCE [LARGE SCALE GENOMIC DNA]</scope>
</reference>
<dbReference type="GO" id="GO:0005524">
    <property type="term" value="F:ATP binding"/>
    <property type="evidence" value="ECO:0007669"/>
    <property type="project" value="UniProtKB-UniRule"/>
</dbReference>
<sequence>MSSIAHTRIQRECKEIITCTELIDSGVMIEIRDNWMKIEGEIRGPSDSPYEGGVFKIDISIPDDYPFHPPQVCRFITKIWHPNISSQTGAICLDILKDQWAASLTLRTVLLSIQALLTLPEPKDPQDAMVARQFMDDRKMFERTARFWTQHYARGPGVRDEELWRQVEKLEDMGVSRNEAISSLSCHQWDLSKATDYVFS</sequence>
<dbReference type="CDD" id="cd14313">
    <property type="entry name" value="UBA_II_E2_UBE2K_like"/>
    <property type="match status" value="1"/>
</dbReference>
<dbReference type="PROSITE" id="PS50127">
    <property type="entry name" value="UBC_2"/>
    <property type="match status" value="1"/>
</dbReference>
<dbReference type="STRING" id="51028.A0A0N4VFP3"/>
<evidence type="ECO:0000256" key="3">
    <source>
        <dbReference type="ARBA" id="ARBA00022741"/>
    </source>
</evidence>
<keyword evidence="4 7" id="KW-0833">Ubl conjugation pathway</keyword>
<comment type="similarity">
    <text evidence="7">Belongs to the ubiquitin-conjugating enzyme family.</text>
</comment>
<evidence type="ECO:0000256" key="2">
    <source>
        <dbReference type="ARBA" id="ARBA00022679"/>
    </source>
</evidence>
<dbReference type="InterPro" id="IPR016135">
    <property type="entry name" value="UBQ-conjugating_enzyme/RWD"/>
</dbReference>
<dbReference type="InterPro" id="IPR015940">
    <property type="entry name" value="UBA"/>
</dbReference>
<keyword evidence="2" id="KW-0808">Transferase</keyword>
<dbReference type="Pfam" id="PF00179">
    <property type="entry name" value="UQ_con"/>
    <property type="match status" value="1"/>
</dbReference>
<evidence type="ECO:0000256" key="7">
    <source>
        <dbReference type="RuleBase" id="RU362109"/>
    </source>
</evidence>
<dbReference type="Gene3D" id="1.10.8.10">
    <property type="entry name" value="DNA helicase RuvA subunit, C-terminal domain"/>
    <property type="match status" value="1"/>
</dbReference>
<evidence type="ECO:0000313" key="10">
    <source>
        <dbReference type="EMBL" id="VDD94228.1"/>
    </source>
</evidence>
<feature type="domain" description="UBA" evidence="8">
    <location>
        <begin position="158"/>
        <end position="200"/>
    </location>
</feature>
<dbReference type="OrthoDB" id="9993688at2759"/>
<evidence type="ECO:0000259" key="9">
    <source>
        <dbReference type="PROSITE" id="PS50127"/>
    </source>
</evidence>
<keyword evidence="5 7" id="KW-0067">ATP-binding</keyword>
<proteinExistence type="inferred from homology"/>